<keyword evidence="3 4" id="KW-0460">Magnesium</keyword>
<evidence type="ECO:0000256" key="4">
    <source>
        <dbReference type="HAMAP-Rule" id="MF_02095"/>
    </source>
</evidence>
<evidence type="ECO:0000313" key="7">
    <source>
        <dbReference type="Proteomes" id="UP000254410"/>
    </source>
</evidence>
<dbReference type="SUPFAM" id="SSF56655">
    <property type="entry name" value="Carbohydrate phosphatase"/>
    <property type="match status" value="1"/>
</dbReference>
<dbReference type="GO" id="GO:0000103">
    <property type="term" value="P:sulfate assimilation"/>
    <property type="evidence" value="ECO:0007669"/>
    <property type="project" value="TreeGrafter"/>
</dbReference>
<evidence type="ECO:0000256" key="1">
    <source>
        <dbReference type="ARBA" id="ARBA00001625"/>
    </source>
</evidence>
<dbReference type="GO" id="GO:0000287">
    <property type="term" value="F:magnesium ion binding"/>
    <property type="evidence" value="ECO:0007669"/>
    <property type="project" value="UniProtKB-UniRule"/>
</dbReference>
<dbReference type="InterPro" id="IPR020583">
    <property type="entry name" value="Inositol_monoP_metal-BS"/>
</dbReference>
<dbReference type="PANTHER" id="PTHR43028">
    <property type="entry name" value="3'(2'),5'-BISPHOSPHATE NUCLEOTIDASE 1"/>
    <property type="match status" value="1"/>
</dbReference>
<keyword evidence="2 4" id="KW-0479">Metal-binding</keyword>
<feature type="binding site" evidence="5">
    <location>
        <position position="97"/>
    </location>
    <ligand>
        <name>Mg(2+)</name>
        <dbReference type="ChEBI" id="CHEBI:18420"/>
        <label>1</label>
        <note>catalytic</note>
    </ligand>
</feature>
<dbReference type="HAMAP" id="MF_02095">
    <property type="entry name" value="CysQ"/>
    <property type="match status" value="1"/>
</dbReference>
<comment type="cofactor">
    <cofactor evidence="4 5">
        <name>Mg(2+)</name>
        <dbReference type="ChEBI" id="CHEBI:18420"/>
    </cofactor>
</comment>
<dbReference type="CDD" id="cd01638">
    <property type="entry name" value="CysQ"/>
    <property type="match status" value="1"/>
</dbReference>
<feature type="binding site" evidence="4">
    <location>
        <position position="97"/>
    </location>
    <ligand>
        <name>Mg(2+)</name>
        <dbReference type="ChEBI" id="CHEBI:18420"/>
        <label>1</label>
    </ligand>
</feature>
<feature type="binding site" evidence="4">
    <location>
        <position position="226"/>
    </location>
    <ligand>
        <name>substrate</name>
    </ligand>
</feature>
<organism evidence="6 7">
    <name type="scientific">Acinetobacter pittii</name>
    <name type="common">Acinetobacter genomosp. 3</name>
    <dbReference type="NCBI Taxonomy" id="48296"/>
    <lineage>
        <taxon>Bacteria</taxon>
        <taxon>Pseudomonadati</taxon>
        <taxon>Pseudomonadota</taxon>
        <taxon>Gammaproteobacteria</taxon>
        <taxon>Moraxellales</taxon>
        <taxon>Moraxellaceae</taxon>
        <taxon>Acinetobacter</taxon>
        <taxon>Acinetobacter calcoaceticus/baumannii complex</taxon>
    </lineage>
</organism>
<gene>
    <name evidence="4" type="primary">cysQ</name>
    <name evidence="6" type="ORF">DKE52_011040</name>
</gene>
<reference evidence="6 7" key="2">
    <citation type="submission" date="2018-12" db="EMBL/GenBank/DDBJ databases">
        <title>Molecular Epidemiology of Emerging Carbapenem-Resistance in Acinetobacter nosocomialis and Acinetobacter pittii in Taiwan, 2010-2014.</title>
        <authorList>
            <person name="Huang W.-C."/>
            <person name="Wang H.-Y."/>
            <person name="Lai J.-F."/>
            <person name="Lauderdale T.-L."/>
            <person name="Sytwu H.-K."/>
        </authorList>
    </citation>
    <scope>NUCLEOTIDE SEQUENCE [LARGE SCALE GENOMIC DNA]</scope>
    <source>
        <strain evidence="6 7">2014S06-099</strain>
    </source>
</reference>
<feature type="binding site" evidence="4">
    <location>
        <position position="98"/>
    </location>
    <ligand>
        <name>Mg(2+)</name>
        <dbReference type="ChEBI" id="CHEBI:18420"/>
        <label>2</label>
    </ligand>
</feature>
<comment type="similarity">
    <text evidence="4">Belongs to the inositol monophosphatase superfamily. CysQ family.</text>
</comment>
<dbReference type="InterPro" id="IPR006240">
    <property type="entry name" value="CysQ"/>
</dbReference>
<accession>A0A3G6YKL6</accession>
<feature type="binding site" evidence="5">
    <location>
        <position position="95"/>
    </location>
    <ligand>
        <name>Mg(2+)</name>
        <dbReference type="ChEBI" id="CHEBI:18420"/>
        <label>1</label>
        <note>catalytic</note>
    </ligand>
</feature>
<dbReference type="GO" id="GO:0050427">
    <property type="term" value="P:3'-phosphoadenosine 5'-phosphosulfate metabolic process"/>
    <property type="evidence" value="ECO:0007669"/>
    <property type="project" value="TreeGrafter"/>
</dbReference>
<dbReference type="AlphaFoldDB" id="A0A3G6YKL6"/>
<feature type="binding site" evidence="4">
    <location>
        <position position="78"/>
    </location>
    <ligand>
        <name>substrate</name>
    </ligand>
</feature>
<dbReference type="Gene3D" id="3.30.540.10">
    <property type="entry name" value="Fructose-1,6-Bisphosphatase, subunit A, domain 1"/>
    <property type="match status" value="1"/>
</dbReference>
<feature type="binding site" evidence="4">
    <location>
        <begin position="97"/>
        <end position="100"/>
    </location>
    <ligand>
        <name>substrate</name>
    </ligand>
</feature>
<dbReference type="InterPro" id="IPR050725">
    <property type="entry name" value="CysQ/Inositol_MonoPase"/>
</dbReference>
<feature type="binding site" evidence="5">
    <location>
        <position position="226"/>
    </location>
    <ligand>
        <name>Mg(2+)</name>
        <dbReference type="ChEBI" id="CHEBI:18420"/>
        <label>1</label>
        <note>catalytic</note>
    </ligand>
</feature>
<dbReference type="EMBL" id="CP033540">
    <property type="protein sequence ID" value="AZC00646.1"/>
    <property type="molecule type" value="Genomic_DNA"/>
</dbReference>
<comment type="catalytic activity">
    <reaction evidence="1 4">
        <text>adenosine 3',5'-bisphosphate + H2O = AMP + phosphate</text>
        <dbReference type="Rhea" id="RHEA:10040"/>
        <dbReference type="ChEBI" id="CHEBI:15377"/>
        <dbReference type="ChEBI" id="CHEBI:43474"/>
        <dbReference type="ChEBI" id="CHEBI:58343"/>
        <dbReference type="ChEBI" id="CHEBI:456215"/>
        <dbReference type="EC" id="3.1.3.7"/>
    </reaction>
</comment>
<feature type="binding site" evidence="5">
    <location>
        <position position="78"/>
    </location>
    <ligand>
        <name>Mg(2+)</name>
        <dbReference type="ChEBI" id="CHEBI:18420"/>
        <label>1</label>
        <note>catalytic</note>
    </ligand>
</feature>
<protein>
    <recommendedName>
        <fullName evidence="4">3'(2'),5'-bisphosphate nucleotidase CysQ</fullName>
        <ecNumber evidence="4">3.1.3.7</ecNumber>
    </recommendedName>
    <alternativeName>
        <fullName evidence="4">3'(2'),5-bisphosphonucleoside 3'(2')-phosphohydrolase</fullName>
    </alternativeName>
    <alternativeName>
        <fullName evidence="4">3'-phosphoadenosine 5'-phosphate phosphatase</fullName>
        <shortName evidence="4">PAP phosphatase</shortName>
    </alternativeName>
</protein>
<evidence type="ECO:0000256" key="3">
    <source>
        <dbReference type="ARBA" id="ARBA00022842"/>
    </source>
</evidence>
<proteinExistence type="inferred from homology"/>
<dbReference type="GO" id="GO:0008441">
    <property type="term" value="F:3'(2'),5'-bisphosphate nucleotidase activity"/>
    <property type="evidence" value="ECO:0007669"/>
    <property type="project" value="UniProtKB-UniRule"/>
</dbReference>
<dbReference type="PROSITE" id="PS00629">
    <property type="entry name" value="IMP_1"/>
    <property type="match status" value="1"/>
</dbReference>
<dbReference type="InterPro" id="IPR000760">
    <property type="entry name" value="Inositol_monophosphatase-like"/>
</dbReference>
<keyword evidence="4" id="KW-0997">Cell inner membrane</keyword>
<evidence type="ECO:0000313" key="6">
    <source>
        <dbReference type="EMBL" id="AZC00646.1"/>
    </source>
</evidence>
<evidence type="ECO:0000256" key="5">
    <source>
        <dbReference type="PIRSR" id="PIRSR600760-2"/>
    </source>
</evidence>
<sequence length="293" mass="33783">MFITTTRPQDNLINQLLPILEQASQILLEEYQNYSAGYEFTIHEKQDDSPVTQADLKVNRFLLKHLAEITPELPVLSEESDYSARHDWSTCWMLDPLDGTKEFIHERDEFTINLSLINGKETVFSVIAVPCEQVVYLGYLQDLPFKYSFSQQQWYQYQVNSTSLDAPIQIGLSHGSKNPKYQKFIQPIEKEHRIIRREAGSAYKFCMMLEGEIDIYPRFHPTSEWDTSSGQGLLESIGGGLLTLDGKPFEYNQRNTVLNKGFIAFRDQESKKIAFGSISPIRCYRLSVMPDML</sequence>
<feature type="binding site" evidence="4">
    <location>
        <position position="95"/>
    </location>
    <ligand>
        <name>Mg(2+)</name>
        <dbReference type="ChEBI" id="CHEBI:18420"/>
        <label>2</label>
    </ligand>
</feature>
<feature type="binding site" evidence="4">
    <location>
        <position position="226"/>
    </location>
    <ligand>
        <name>Mg(2+)</name>
        <dbReference type="ChEBI" id="CHEBI:18420"/>
        <label>2</label>
    </ligand>
</feature>
<dbReference type="PANTHER" id="PTHR43028:SF5">
    <property type="entry name" value="3'(2'),5'-BISPHOSPHATE NUCLEOTIDASE 1"/>
    <property type="match status" value="1"/>
</dbReference>
<name>A0A3G6YKL6_ACIPI</name>
<feature type="binding site" evidence="4">
    <location>
        <position position="95"/>
    </location>
    <ligand>
        <name>Mg(2+)</name>
        <dbReference type="ChEBI" id="CHEBI:18420"/>
        <label>1</label>
    </ligand>
</feature>
<comment type="function">
    <text evidence="4">Converts adenosine-3',5'-bisphosphate (PAP) to AMP.</text>
</comment>
<dbReference type="EC" id="3.1.3.7" evidence="4"/>
<dbReference type="Pfam" id="PF00459">
    <property type="entry name" value="Inositol_P"/>
    <property type="match status" value="1"/>
</dbReference>
<keyword evidence="4" id="KW-1003">Cell membrane</keyword>
<feature type="binding site" evidence="5">
    <location>
        <position position="98"/>
    </location>
    <ligand>
        <name>Mg(2+)</name>
        <dbReference type="ChEBI" id="CHEBI:18420"/>
        <label>1</label>
        <note>catalytic</note>
    </ligand>
</feature>
<keyword evidence="4" id="KW-0378">Hydrolase</keyword>
<feature type="binding site" evidence="4">
    <location>
        <position position="78"/>
    </location>
    <ligand>
        <name>Mg(2+)</name>
        <dbReference type="ChEBI" id="CHEBI:18420"/>
        <label>1</label>
    </ligand>
</feature>
<dbReference type="Gene3D" id="3.40.190.80">
    <property type="match status" value="1"/>
</dbReference>
<dbReference type="PRINTS" id="PR00377">
    <property type="entry name" value="IMPHPHTASES"/>
</dbReference>
<evidence type="ECO:0000256" key="2">
    <source>
        <dbReference type="ARBA" id="ARBA00022723"/>
    </source>
</evidence>
<comment type="subcellular location">
    <subcellularLocation>
        <location evidence="4">Cell inner membrane</location>
        <topology evidence="4">Peripheral membrane protein</topology>
        <orientation evidence="4">Cytoplasmic side</orientation>
    </subcellularLocation>
</comment>
<reference evidence="6 7" key="1">
    <citation type="submission" date="2018-11" db="EMBL/GenBank/DDBJ databases">
        <authorList>
            <person name="Kuo S.-C."/>
            <person name="Chen F.-J."/>
            <person name="Liao Y.-C."/>
        </authorList>
    </citation>
    <scope>NUCLEOTIDE SEQUENCE [LARGE SCALE GENOMIC DNA]</scope>
    <source>
        <strain evidence="6 7">2014S06-099</strain>
    </source>
</reference>
<keyword evidence="4" id="KW-0472">Membrane</keyword>
<dbReference type="GO" id="GO:0005886">
    <property type="term" value="C:plasma membrane"/>
    <property type="evidence" value="ECO:0007669"/>
    <property type="project" value="UniProtKB-SubCell"/>
</dbReference>
<dbReference type="Proteomes" id="UP000254410">
    <property type="component" value="Chromosome"/>
</dbReference>